<proteinExistence type="predicted"/>
<dbReference type="Gene3D" id="2.60.120.200">
    <property type="match status" value="1"/>
</dbReference>
<dbReference type="AlphaFoldDB" id="A0A164U6N9"/>
<dbReference type="GO" id="GO:0009251">
    <property type="term" value="P:glucan catabolic process"/>
    <property type="evidence" value="ECO:0007669"/>
    <property type="project" value="TreeGrafter"/>
</dbReference>
<dbReference type="PROSITE" id="PS51762">
    <property type="entry name" value="GH16_2"/>
    <property type="match status" value="1"/>
</dbReference>
<name>A0A164U6N9_9AGAM</name>
<evidence type="ECO:0000313" key="4">
    <source>
        <dbReference type="Proteomes" id="UP000076722"/>
    </source>
</evidence>
<dbReference type="SUPFAM" id="SSF49899">
    <property type="entry name" value="Concanavalin A-like lectins/glucanases"/>
    <property type="match status" value="1"/>
</dbReference>
<dbReference type="InterPro" id="IPR000757">
    <property type="entry name" value="Beta-glucanase-like"/>
</dbReference>
<feature type="chain" id="PRO_5007853616" description="GH16 domain-containing protein" evidence="1">
    <location>
        <begin position="20"/>
        <end position="375"/>
    </location>
</feature>
<reference evidence="3 4" key="1">
    <citation type="journal article" date="2016" name="Mol. Biol. Evol.">
        <title>Comparative Genomics of Early-Diverging Mushroom-Forming Fungi Provides Insights into the Origins of Lignocellulose Decay Capabilities.</title>
        <authorList>
            <person name="Nagy L.G."/>
            <person name="Riley R."/>
            <person name="Tritt A."/>
            <person name="Adam C."/>
            <person name="Daum C."/>
            <person name="Floudas D."/>
            <person name="Sun H."/>
            <person name="Yadav J.S."/>
            <person name="Pangilinan J."/>
            <person name="Larsson K.H."/>
            <person name="Matsuura K."/>
            <person name="Barry K."/>
            <person name="Labutti K."/>
            <person name="Kuo R."/>
            <person name="Ohm R.A."/>
            <person name="Bhattacharya S.S."/>
            <person name="Shirouzu T."/>
            <person name="Yoshinaga Y."/>
            <person name="Martin F.M."/>
            <person name="Grigoriev I.V."/>
            <person name="Hibbett D.S."/>
        </authorList>
    </citation>
    <scope>NUCLEOTIDE SEQUENCE [LARGE SCALE GENOMIC DNA]</scope>
    <source>
        <strain evidence="3 4">HHB9708</strain>
    </source>
</reference>
<dbReference type="PANTHER" id="PTHR10963:SF24">
    <property type="entry name" value="GLYCOSIDASE C21B10.07-RELATED"/>
    <property type="match status" value="1"/>
</dbReference>
<dbReference type="Pfam" id="PF26113">
    <property type="entry name" value="GH16_XgeA"/>
    <property type="match status" value="1"/>
</dbReference>
<dbReference type="OrthoDB" id="192832at2759"/>
<organism evidence="3 4">
    <name type="scientific">Sistotremastrum niveocremeum HHB9708</name>
    <dbReference type="NCBI Taxonomy" id="1314777"/>
    <lineage>
        <taxon>Eukaryota</taxon>
        <taxon>Fungi</taxon>
        <taxon>Dikarya</taxon>
        <taxon>Basidiomycota</taxon>
        <taxon>Agaricomycotina</taxon>
        <taxon>Agaricomycetes</taxon>
        <taxon>Sistotremastrales</taxon>
        <taxon>Sistotremastraceae</taxon>
        <taxon>Sertulicium</taxon>
        <taxon>Sertulicium niveocremeum</taxon>
    </lineage>
</organism>
<keyword evidence="4" id="KW-1185">Reference proteome</keyword>
<accession>A0A164U6N9</accession>
<keyword evidence="1" id="KW-0732">Signal</keyword>
<gene>
    <name evidence="3" type="ORF">SISNIDRAFT_549992</name>
</gene>
<feature type="domain" description="GH16" evidence="2">
    <location>
        <begin position="29"/>
        <end position="309"/>
    </location>
</feature>
<dbReference type="GO" id="GO:0004553">
    <property type="term" value="F:hydrolase activity, hydrolyzing O-glycosyl compounds"/>
    <property type="evidence" value="ECO:0007669"/>
    <property type="project" value="InterPro"/>
</dbReference>
<evidence type="ECO:0000256" key="1">
    <source>
        <dbReference type="SAM" id="SignalP"/>
    </source>
</evidence>
<dbReference type="STRING" id="1314777.A0A164U6N9"/>
<dbReference type="InterPro" id="IPR050546">
    <property type="entry name" value="Glycosyl_Hydrlase_16"/>
</dbReference>
<evidence type="ECO:0000313" key="3">
    <source>
        <dbReference type="EMBL" id="KZS92966.1"/>
    </source>
</evidence>
<feature type="signal peptide" evidence="1">
    <location>
        <begin position="1"/>
        <end position="19"/>
    </location>
</feature>
<dbReference type="Proteomes" id="UP000076722">
    <property type="component" value="Unassembled WGS sequence"/>
</dbReference>
<dbReference type="PANTHER" id="PTHR10963">
    <property type="entry name" value="GLYCOSYL HYDROLASE-RELATED"/>
    <property type="match status" value="1"/>
</dbReference>
<dbReference type="InterPro" id="IPR013320">
    <property type="entry name" value="ConA-like_dom_sf"/>
</dbReference>
<evidence type="ECO:0000259" key="2">
    <source>
        <dbReference type="PROSITE" id="PS51762"/>
    </source>
</evidence>
<sequence>MTWLSILALLCSLTCPATSLGIGSLNLLTHRSAAPKSSLQSRAAQRVGELWLPQDIYAGSTFFDNFTFWEQADPTKGQVSYVNSSTAFANGLAYVQADGAVVMKGDDFTVLPPGAARDSVRITSNANYTGGLFILDLNQAPWGCGVWPAWWTVGPNWPGGGEIDIIEGVHDNTHNQVTWHTNPGCSLTNTGNYTGTVLKDDCDANVDDNAGCGVTDWSRDSYGPQFDAGGGGIYAMLWDETGIAVWYFYRNAIPDDITNLSPQPSGWSEPSAYLSPQNCNLTEFFYQHQIVFDITFCGVWAGNSYATSGCPGTCSDRIRDPNNFVNASWSINSLRVYSKEIVYGASGSLGGPAAPSIQVTLLASLTLCVLALLLL</sequence>
<protein>
    <recommendedName>
        <fullName evidence="2">GH16 domain-containing protein</fullName>
    </recommendedName>
</protein>
<dbReference type="FunFam" id="2.60.120.200:FF:000179">
    <property type="entry name" value="Unplaced genomic scaffold supercont1.19, whole genome shotgun sequence"/>
    <property type="match status" value="1"/>
</dbReference>
<dbReference type="EMBL" id="KV419408">
    <property type="protein sequence ID" value="KZS92966.1"/>
    <property type="molecule type" value="Genomic_DNA"/>
</dbReference>
<dbReference type="CDD" id="cd02181">
    <property type="entry name" value="GH16_fungal_Lam16A_glucanase"/>
    <property type="match status" value="1"/>
</dbReference>